<organism evidence="3 4">
    <name type="scientific">Schistosoma margrebowiei</name>
    <dbReference type="NCBI Taxonomy" id="48269"/>
    <lineage>
        <taxon>Eukaryota</taxon>
        <taxon>Metazoa</taxon>
        <taxon>Spiralia</taxon>
        <taxon>Lophotrochozoa</taxon>
        <taxon>Platyhelminthes</taxon>
        <taxon>Trematoda</taxon>
        <taxon>Digenea</taxon>
        <taxon>Strigeidida</taxon>
        <taxon>Schistosomatoidea</taxon>
        <taxon>Schistosomatidae</taxon>
        <taxon>Schistosoma</taxon>
    </lineage>
</organism>
<feature type="region of interest" description="Disordered" evidence="1">
    <location>
        <begin position="179"/>
        <end position="216"/>
    </location>
</feature>
<feature type="transmembrane region" description="Helical" evidence="2">
    <location>
        <begin position="615"/>
        <end position="641"/>
    </location>
</feature>
<evidence type="ECO:0000256" key="1">
    <source>
        <dbReference type="SAM" id="MobiDB-lite"/>
    </source>
</evidence>
<dbReference type="AlphaFoldDB" id="A0AA85AFR7"/>
<feature type="transmembrane region" description="Helical" evidence="2">
    <location>
        <begin position="684"/>
        <end position="708"/>
    </location>
</feature>
<feature type="transmembrane region" description="Helical" evidence="2">
    <location>
        <begin position="832"/>
        <end position="853"/>
    </location>
</feature>
<feature type="transmembrane region" description="Helical" evidence="2">
    <location>
        <begin position="653"/>
        <end position="672"/>
    </location>
</feature>
<evidence type="ECO:0000256" key="2">
    <source>
        <dbReference type="SAM" id="Phobius"/>
    </source>
</evidence>
<evidence type="ECO:0000313" key="4">
    <source>
        <dbReference type="WBParaSite" id="SMRG1_80020.1"/>
    </source>
</evidence>
<reference evidence="4" key="1">
    <citation type="submission" date="2023-11" db="UniProtKB">
        <authorList>
            <consortium name="WormBaseParasite"/>
        </authorList>
    </citation>
    <scope>IDENTIFICATION</scope>
</reference>
<feature type="compositionally biased region" description="Basic residues" evidence="1">
    <location>
        <begin position="195"/>
        <end position="208"/>
    </location>
</feature>
<sequence length="904" mass="105371">MMLTSSIMIENIPLMSKTPQIVIEIPENTSEELNYNDLLIKSNHQHHHHHHWTSGRSSPGSCFQNLLAPYYWSTNQQQYHLSINENSSSHGNLKENYHFNKQNILNHQLYMSRTPPPTLSLQYSNQNRNSYCCIANQNTKKFYTSSEHDKISDYQHSSSTSLTSNYNMNKSLYLDNYTENYICQPPPPPQQQQQHRQHNHHHNHHHHQQQQQQYLQSERFPNVHRSYTTKSMKTNLNNPSNRSLSPYSFYNNYPQTINLSKQCIPCISTHSQYSDLDLLNYHYNINHSDNILLSKTMLNKMNKQKLIRRASTPLSYQSLMTSSQILCNSSMTTNTSYNTNNNNTNNNNSNGNNRSNWINHYPYNRSIIRHPSTSIIQRSNSLPELSTIIKYHEYNKMNSSIKSYSKIIKNEQNQDNWYHKYKSNRISSIQSNHHLLYPIELPCQQKMYLSTMRNHRRHTEDCSHQIKNKSSSLLLIQLNRRSNSVCSQNHCHSNMNNHNYNTTHTTHGNIVSSMRSVNCFNNIHHHNDIDHSNQMISDYNHYMQPSISLTDNKNLDNTNNSLDISSKSLYKQNNEIINDNHHILNSNDFELNKMDSNQNIIELHVKKGDSFTRCLCSLIVLLVCMQLVVGIVSTGLGLFLTWKVPELDPMECAYLSGIPLIISGLVGTCICFQHRIPSISPQLMNIIQIISGILSLSCFIICLTTSIYTGQKGSLIASYDNTCKMISIEQLLEHRQQQQQQHHTQQHHHPHQPQPQQQLTFNTKIINKLHHTILINNSIHNNNNNNNKSFIKPCCIEFIKNICECYMNYNKRIEYYHNLSCYLLFSSIKDYIILQSALMCIGSGVSLWLWLLYIENKLKYYIINKYTRISFSSTRSSIPEISIEQYDEKTSSIDINEIELNNKS</sequence>
<proteinExistence type="predicted"/>
<protein>
    <submittedName>
        <fullName evidence="4">KASH domain-containing protein</fullName>
    </submittedName>
</protein>
<keyword evidence="2" id="KW-0472">Membrane</keyword>
<keyword evidence="2" id="KW-0812">Transmembrane</keyword>
<evidence type="ECO:0000313" key="3">
    <source>
        <dbReference type="Proteomes" id="UP000050790"/>
    </source>
</evidence>
<dbReference type="WBParaSite" id="SMRG1_80020.1">
    <property type="protein sequence ID" value="SMRG1_80020.1"/>
    <property type="gene ID" value="SMRG1_80020"/>
</dbReference>
<dbReference type="Proteomes" id="UP000050790">
    <property type="component" value="Unassembled WGS sequence"/>
</dbReference>
<accession>A0AA85AFR7</accession>
<keyword evidence="2" id="KW-1133">Transmembrane helix</keyword>
<name>A0AA85AFR7_9TREM</name>